<gene>
    <name evidence="2" type="ORF">TSPGSL018_18956</name>
</gene>
<reference evidence="2" key="1">
    <citation type="submission" date="2014-05" db="EMBL/GenBank/DDBJ databases">
        <title>The transcriptome of the halophilic microalga Tetraselmis sp. GSL018 isolated from the Great Salt Lake, Utah.</title>
        <authorList>
            <person name="Jinkerson R.E."/>
            <person name="D'Adamo S."/>
            <person name="Posewitz M.C."/>
        </authorList>
    </citation>
    <scope>NUCLEOTIDE SEQUENCE</scope>
    <source>
        <strain evidence="2">GSL018</strain>
    </source>
</reference>
<accession>A0A061S1V0</accession>
<feature type="non-terminal residue" evidence="2">
    <location>
        <position position="1"/>
    </location>
</feature>
<keyword evidence="1" id="KW-0812">Transmembrane</keyword>
<organism evidence="2">
    <name type="scientific">Tetraselmis sp. GSL018</name>
    <dbReference type="NCBI Taxonomy" id="582737"/>
    <lineage>
        <taxon>Eukaryota</taxon>
        <taxon>Viridiplantae</taxon>
        <taxon>Chlorophyta</taxon>
        <taxon>core chlorophytes</taxon>
        <taxon>Chlorodendrophyceae</taxon>
        <taxon>Chlorodendrales</taxon>
        <taxon>Chlorodendraceae</taxon>
        <taxon>Tetraselmis</taxon>
    </lineage>
</organism>
<keyword evidence="1" id="KW-0472">Membrane</keyword>
<evidence type="ECO:0000313" key="2">
    <source>
        <dbReference type="EMBL" id="JAC76905.1"/>
    </source>
</evidence>
<proteinExistence type="predicted"/>
<name>A0A061S1V0_9CHLO</name>
<sequence>HDMRCIHWGPVCTRCYRGNPMQVSRLIYLPLLSIAYIPGVLFASIFLGFMSHKVGSRSYYRWLFPMSRIIKMLN</sequence>
<dbReference type="AlphaFoldDB" id="A0A061S1V0"/>
<evidence type="ECO:0000256" key="1">
    <source>
        <dbReference type="SAM" id="Phobius"/>
    </source>
</evidence>
<feature type="transmembrane region" description="Helical" evidence="1">
    <location>
        <begin position="26"/>
        <end position="49"/>
    </location>
</feature>
<keyword evidence="1" id="KW-1133">Transmembrane helix</keyword>
<dbReference type="EMBL" id="GBEZ01008646">
    <property type="protein sequence ID" value="JAC76905.1"/>
    <property type="molecule type" value="Transcribed_RNA"/>
</dbReference>
<protein>
    <submittedName>
        <fullName evidence="2">Uncharacterized protein</fullName>
    </submittedName>
</protein>